<organism evidence="1 2">
    <name type="scientific">Meloidogyne enterolobii</name>
    <name type="common">Root-knot nematode worm</name>
    <name type="synonym">Meloidogyne mayaguensis</name>
    <dbReference type="NCBI Taxonomy" id="390850"/>
    <lineage>
        <taxon>Eukaryota</taxon>
        <taxon>Metazoa</taxon>
        <taxon>Ecdysozoa</taxon>
        <taxon>Nematoda</taxon>
        <taxon>Chromadorea</taxon>
        <taxon>Rhabditida</taxon>
        <taxon>Tylenchina</taxon>
        <taxon>Tylenchomorpha</taxon>
        <taxon>Tylenchoidea</taxon>
        <taxon>Meloidogynidae</taxon>
        <taxon>Meloidogyninae</taxon>
        <taxon>Meloidogyne</taxon>
    </lineage>
</organism>
<gene>
    <name evidence="1" type="ORF">MENT_LOCUS52377</name>
</gene>
<dbReference type="Proteomes" id="UP000580250">
    <property type="component" value="Unassembled WGS sequence"/>
</dbReference>
<sequence length="45" mass="5120">MFFDHNSSTTKPKILKSFQIFSSDNSTSARTILARQNPTPKQPHN</sequence>
<evidence type="ECO:0000313" key="1">
    <source>
        <dbReference type="EMBL" id="CAD2199014.1"/>
    </source>
</evidence>
<reference evidence="1 2" key="1">
    <citation type="submission" date="2020-08" db="EMBL/GenBank/DDBJ databases">
        <authorList>
            <person name="Koutsovoulos G."/>
            <person name="Danchin GJ E."/>
        </authorList>
    </citation>
    <scope>NUCLEOTIDE SEQUENCE [LARGE SCALE GENOMIC DNA]</scope>
</reference>
<comment type="caution">
    <text evidence="1">The sequence shown here is derived from an EMBL/GenBank/DDBJ whole genome shotgun (WGS) entry which is preliminary data.</text>
</comment>
<dbReference type="AlphaFoldDB" id="A0A6V7XI26"/>
<proteinExistence type="predicted"/>
<protein>
    <submittedName>
        <fullName evidence="1">Uncharacterized protein</fullName>
    </submittedName>
</protein>
<accession>A0A6V7XI26</accession>
<evidence type="ECO:0000313" key="2">
    <source>
        <dbReference type="Proteomes" id="UP000580250"/>
    </source>
</evidence>
<dbReference type="EMBL" id="CAJEWN010001636">
    <property type="protein sequence ID" value="CAD2199014.1"/>
    <property type="molecule type" value="Genomic_DNA"/>
</dbReference>
<name>A0A6V7XI26_MELEN</name>